<evidence type="ECO:0000313" key="3">
    <source>
        <dbReference type="Proteomes" id="UP000004995"/>
    </source>
</evidence>
<organism evidence="2 3">
    <name type="scientific">Setaria italica</name>
    <name type="common">Foxtail millet</name>
    <name type="synonym">Panicum italicum</name>
    <dbReference type="NCBI Taxonomy" id="4555"/>
    <lineage>
        <taxon>Eukaryota</taxon>
        <taxon>Viridiplantae</taxon>
        <taxon>Streptophyta</taxon>
        <taxon>Embryophyta</taxon>
        <taxon>Tracheophyta</taxon>
        <taxon>Spermatophyta</taxon>
        <taxon>Magnoliopsida</taxon>
        <taxon>Liliopsida</taxon>
        <taxon>Poales</taxon>
        <taxon>Poaceae</taxon>
        <taxon>PACMAD clade</taxon>
        <taxon>Panicoideae</taxon>
        <taxon>Panicodae</taxon>
        <taxon>Paniceae</taxon>
        <taxon>Cenchrinae</taxon>
        <taxon>Setaria</taxon>
    </lineage>
</organism>
<feature type="compositionally biased region" description="Basic and acidic residues" evidence="1">
    <location>
        <begin position="93"/>
        <end position="112"/>
    </location>
</feature>
<dbReference type="HOGENOM" id="CLU_1148886_0_0_1"/>
<feature type="compositionally biased region" description="Basic residues" evidence="1">
    <location>
        <begin position="50"/>
        <end position="60"/>
    </location>
</feature>
<reference evidence="2" key="2">
    <citation type="submission" date="2018-08" db="UniProtKB">
        <authorList>
            <consortium name="EnsemblPlants"/>
        </authorList>
    </citation>
    <scope>IDENTIFICATION</scope>
    <source>
        <strain evidence="2">Yugu1</strain>
    </source>
</reference>
<accession>K3Y9P6</accession>
<dbReference type="Gramene" id="KQK98349">
    <property type="protein sequence ID" value="KQK98349"/>
    <property type="gene ID" value="SETIT_010938mg"/>
</dbReference>
<feature type="compositionally biased region" description="Basic residues" evidence="1">
    <location>
        <begin position="70"/>
        <end position="80"/>
    </location>
</feature>
<evidence type="ECO:0000313" key="2">
    <source>
        <dbReference type="EnsemblPlants" id="KQK98349"/>
    </source>
</evidence>
<dbReference type="EnsemblPlants" id="KQK98349">
    <property type="protein sequence ID" value="KQK98349"/>
    <property type="gene ID" value="SETIT_010938mg"/>
</dbReference>
<keyword evidence="3" id="KW-1185">Reference proteome</keyword>
<name>K3Y9P6_SETIT</name>
<proteinExistence type="predicted"/>
<dbReference type="OMA" id="GPARHEH"/>
<feature type="region of interest" description="Disordered" evidence="1">
    <location>
        <begin position="14"/>
        <end position="128"/>
    </location>
</feature>
<reference evidence="3" key="1">
    <citation type="journal article" date="2012" name="Nat. Biotechnol.">
        <title>Reference genome sequence of the model plant Setaria.</title>
        <authorList>
            <person name="Bennetzen J.L."/>
            <person name="Schmutz J."/>
            <person name="Wang H."/>
            <person name="Percifield R."/>
            <person name="Hawkins J."/>
            <person name="Pontaroli A.C."/>
            <person name="Estep M."/>
            <person name="Feng L."/>
            <person name="Vaughn J.N."/>
            <person name="Grimwood J."/>
            <person name="Jenkins J."/>
            <person name="Barry K."/>
            <person name="Lindquist E."/>
            <person name="Hellsten U."/>
            <person name="Deshpande S."/>
            <person name="Wang X."/>
            <person name="Wu X."/>
            <person name="Mitros T."/>
            <person name="Triplett J."/>
            <person name="Yang X."/>
            <person name="Ye C.Y."/>
            <person name="Mauro-Herrera M."/>
            <person name="Wang L."/>
            <person name="Li P."/>
            <person name="Sharma M."/>
            <person name="Sharma R."/>
            <person name="Ronald P.C."/>
            <person name="Panaud O."/>
            <person name="Kellogg E.A."/>
            <person name="Brutnell T.P."/>
            <person name="Doust A.N."/>
            <person name="Tuskan G.A."/>
            <person name="Rokhsar D."/>
            <person name="Devos K.M."/>
        </authorList>
    </citation>
    <scope>NUCLEOTIDE SEQUENCE [LARGE SCALE GENOMIC DNA]</scope>
    <source>
        <strain evidence="3">cv. Yugu1</strain>
    </source>
</reference>
<dbReference type="Proteomes" id="UP000004995">
    <property type="component" value="Unassembled WGS sequence"/>
</dbReference>
<dbReference type="InParanoid" id="K3Y9P6"/>
<protein>
    <submittedName>
        <fullName evidence="2">Uncharacterized protein</fullName>
    </submittedName>
</protein>
<dbReference type="AlphaFoldDB" id="K3Y9P6"/>
<evidence type="ECO:0000256" key="1">
    <source>
        <dbReference type="SAM" id="MobiDB-lite"/>
    </source>
</evidence>
<sequence>MTTEAPQFACAVARQASSIMEPASQKEKKQGYIPQQATLPGCKGKASQSSKRHLSKKPFPRGRGGQAGAARRRRSSGRSCRRWEHQGSAARAGGDRDADPRPGDLDHPDDAGVRAVPAARGAGGQAAGAGGVHHAAAAAAAAPGLVGVGTRRGPARHEHHDVIEAAEDRGCSAAGGGGSGSPSISCISLCLPEMEGGPWGEAFSFQPPPVTVTCHRHDVHILCSLVCSSSPPVMFFFVLLDA</sequence>
<dbReference type="EMBL" id="AGNK02004462">
    <property type="status" value="NOT_ANNOTATED_CDS"/>
    <property type="molecule type" value="Genomic_DNA"/>
</dbReference>